<dbReference type="InterPro" id="IPR001680">
    <property type="entry name" value="WD40_rpt"/>
</dbReference>
<evidence type="ECO:0000256" key="6">
    <source>
        <dbReference type="HAMAP-Rule" id="MF_03029"/>
    </source>
</evidence>
<dbReference type="PANTHER" id="PTHR19855:SF11">
    <property type="entry name" value="RIBOSOME BIOGENESIS PROTEIN WDR12"/>
    <property type="match status" value="1"/>
</dbReference>
<evidence type="ECO:0000313" key="9">
    <source>
        <dbReference type="EMBL" id="KAJ1735644.1"/>
    </source>
</evidence>
<accession>A0A9W7YG83</accession>
<dbReference type="SMART" id="SM00320">
    <property type="entry name" value="WD40"/>
    <property type="match status" value="7"/>
</dbReference>
<feature type="repeat" description="WD" evidence="7">
    <location>
        <begin position="303"/>
        <end position="337"/>
    </location>
</feature>
<feature type="repeat" description="WD" evidence="7">
    <location>
        <begin position="341"/>
        <end position="383"/>
    </location>
</feature>
<proteinExistence type="inferred from homology"/>
<evidence type="ECO:0000259" key="8">
    <source>
        <dbReference type="Pfam" id="PF08154"/>
    </source>
</evidence>
<dbReference type="InterPro" id="IPR012972">
    <property type="entry name" value="NLE"/>
</dbReference>
<dbReference type="HAMAP" id="MF_03029">
    <property type="entry name" value="WDR12"/>
    <property type="match status" value="1"/>
</dbReference>
<keyword evidence="5 6" id="KW-0539">Nucleus</keyword>
<dbReference type="CDD" id="cd00200">
    <property type="entry name" value="WD40"/>
    <property type="match status" value="1"/>
</dbReference>
<dbReference type="GO" id="GO:0030687">
    <property type="term" value="C:preribosome, large subunit precursor"/>
    <property type="evidence" value="ECO:0007669"/>
    <property type="project" value="UniProtKB-UniRule"/>
</dbReference>
<dbReference type="InterPro" id="IPR015943">
    <property type="entry name" value="WD40/YVTN_repeat-like_dom_sf"/>
</dbReference>
<keyword evidence="4" id="KW-0677">Repeat</keyword>
<dbReference type="PROSITE" id="PS00678">
    <property type="entry name" value="WD_REPEATS_1"/>
    <property type="match status" value="2"/>
</dbReference>
<comment type="subcellular location">
    <subcellularLocation>
        <location evidence="6">Nucleus</location>
        <location evidence="6">Nucleolus</location>
    </subcellularLocation>
    <subcellularLocation>
        <location evidence="6">Nucleus</location>
        <location evidence="6">Nucleoplasm</location>
    </subcellularLocation>
</comment>
<dbReference type="GO" id="GO:0005654">
    <property type="term" value="C:nucleoplasm"/>
    <property type="evidence" value="ECO:0007669"/>
    <property type="project" value="UniProtKB-SubCell"/>
</dbReference>
<keyword evidence="1 6" id="KW-0690">Ribosome biogenesis</keyword>
<dbReference type="PANTHER" id="PTHR19855">
    <property type="entry name" value="WD40 REPEAT PROTEIN 12, 37"/>
    <property type="match status" value="1"/>
</dbReference>
<evidence type="ECO:0000313" key="10">
    <source>
        <dbReference type="Proteomes" id="UP001143981"/>
    </source>
</evidence>
<dbReference type="Pfam" id="PF08154">
    <property type="entry name" value="NLE"/>
    <property type="match status" value="1"/>
</dbReference>
<comment type="caution">
    <text evidence="9">The sequence shown here is derived from an EMBL/GenBank/DDBJ whole genome shotgun (WGS) entry which is preliminary data.</text>
</comment>
<feature type="domain" description="NLE" evidence="8">
    <location>
        <begin position="9"/>
        <end position="71"/>
    </location>
</feature>
<dbReference type="Gene3D" id="2.130.10.10">
    <property type="entry name" value="YVTN repeat-like/Quinoprotein amine dehydrogenase"/>
    <property type="match status" value="1"/>
</dbReference>
<evidence type="ECO:0000256" key="1">
    <source>
        <dbReference type="ARBA" id="ARBA00022517"/>
    </source>
</evidence>
<comment type="function">
    <text evidence="6">Component of the NOP7 complex, which is required for maturation of the 25S and 5.8S ribosomal RNAs and formation of the 60S ribosome.</text>
</comment>
<dbReference type="PROSITE" id="PS50082">
    <property type="entry name" value="WD_REPEATS_2"/>
    <property type="match status" value="5"/>
</dbReference>
<dbReference type="SUPFAM" id="SSF50978">
    <property type="entry name" value="WD40 repeat-like"/>
    <property type="match status" value="1"/>
</dbReference>
<evidence type="ECO:0000256" key="3">
    <source>
        <dbReference type="ARBA" id="ARBA00022574"/>
    </source>
</evidence>
<dbReference type="GO" id="GO:0000466">
    <property type="term" value="P:maturation of 5.8S rRNA from tricistronic rRNA transcript (SSU-rRNA, 5.8S rRNA, LSU-rRNA)"/>
    <property type="evidence" value="ECO:0007669"/>
    <property type="project" value="UniProtKB-UniRule"/>
</dbReference>
<evidence type="ECO:0000256" key="7">
    <source>
        <dbReference type="PROSITE-ProRule" id="PRU00221"/>
    </source>
</evidence>
<reference evidence="9" key="1">
    <citation type="submission" date="2022-07" db="EMBL/GenBank/DDBJ databases">
        <title>Phylogenomic reconstructions and comparative analyses of Kickxellomycotina fungi.</title>
        <authorList>
            <person name="Reynolds N.K."/>
            <person name="Stajich J.E."/>
            <person name="Barry K."/>
            <person name="Grigoriev I.V."/>
            <person name="Crous P."/>
            <person name="Smith M.E."/>
        </authorList>
    </citation>
    <scope>NUCLEOTIDE SEQUENCE</scope>
    <source>
        <strain evidence="9">BCRC 34381</strain>
    </source>
</reference>
<name>A0A9W7YG83_9FUNG</name>
<dbReference type="InterPro" id="IPR028599">
    <property type="entry name" value="WDR12/Ytm1"/>
</dbReference>
<dbReference type="EMBL" id="JANBOI010000017">
    <property type="protein sequence ID" value="KAJ1735644.1"/>
    <property type="molecule type" value="Genomic_DNA"/>
</dbReference>
<dbReference type="GO" id="GO:0000463">
    <property type="term" value="P:maturation of LSU-rRNA from tricistronic rRNA transcript (SSU-rRNA, 5.8S rRNA, LSU-rRNA)"/>
    <property type="evidence" value="ECO:0007669"/>
    <property type="project" value="UniProtKB-UniRule"/>
</dbReference>
<dbReference type="InterPro" id="IPR036322">
    <property type="entry name" value="WD40_repeat_dom_sf"/>
</dbReference>
<keyword evidence="10" id="KW-1185">Reference proteome</keyword>
<evidence type="ECO:0000256" key="5">
    <source>
        <dbReference type="ARBA" id="ARBA00023242"/>
    </source>
</evidence>
<dbReference type="AlphaFoldDB" id="A0A9W7YG83"/>
<dbReference type="PRINTS" id="PR00320">
    <property type="entry name" value="GPROTEINBRPT"/>
</dbReference>
<keyword evidence="2 6" id="KW-0698">rRNA processing</keyword>
<comment type="subunit">
    <text evidence="6">Component of the NOP7 complex, composed of ERB1, NOP7 and YTM1. Within the NOP7 complex ERB1 appears to interact directly with NOP7 and YTM1. The NOP7 complex also associates with the 66S pre-ribosome.</text>
</comment>
<dbReference type="Pfam" id="PF00400">
    <property type="entry name" value="WD40"/>
    <property type="match status" value="6"/>
</dbReference>
<protein>
    <recommendedName>
        <fullName evidence="6">Ribosome biogenesis protein YTM1</fullName>
    </recommendedName>
</protein>
<evidence type="ECO:0000256" key="4">
    <source>
        <dbReference type="ARBA" id="ARBA00022737"/>
    </source>
</evidence>
<dbReference type="GO" id="GO:0005730">
    <property type="term" value="C:nucleolus"/>
    <property type="evidence" value="ECO:0007669"/>
    <property type="project" value="UniProtKB-SubCell"/>
</dbReference>
<organism evidence="9 10">
    <name type="scientific">Coemansia biformis</name>
    <dbReference type="NCBI Taxonomy" id="1286918"/>
    <lineage>
        <taxon>Eukaryota</taxon>
        <taxon>Fungi</taxon>
        <taxon>Fungi incertae sedis</taxon>
        <taxon>Zoopagomycota</taxon>
        <taxon>Kickxellomycotina</taxon>
        <taxon>Kickxellomycetes</taxon>
        <taxon>Kickxellales</taxon>
        <taxon>Kickxellaceae</taxon>
        <taxon>Coemansia</taxon>
    </lineage>
</organism>
<feature type="repeat" description="WD" evidence="7">
    <location>
        <begin position="187"/>
        <end position="228"/>
    </location>
</feature>
<dbReference type="GO" id="GO:0043021">
    <property type="term" value="F:ribonucleoprotein complex binding"/>
    <property type="evidence" value="ECO:0007669"/>
    <property type="project" value="UniProtKB-UniRule"/>
</dbReference>
<feature type="repeat" description="WD" evidence="7">
    <location>
        <begin position="254"/>
        <end position="296"/>
    </location>
</feature>
<dbReference type="Proteomes" id="UP001143981">
    <property type="component" value="Unassembled WGS sequence"/>
</dbReference>
<gene>
    <name evidence="9" type="primary">YTM1_1</name>
    <name evidence="6" type="synonym">YTM1</name>
    <name evidence="9" type="ORF">LPJ61_000439</name>
</gene>
<sequence>MEPSGEAQVQIRLVATQKKYEVPDAPLVVPQQLQRYGLSEIVNHLLGHERPVPFDFLVDGQFLRESIAQYLKRHSLSAENILTLEYVESMLPPTEIASYSHDDWISSVAAASADRYVVGSFDGVVRIWNARSECEGELRGHAAAVKSVAAVADGAKRGRVGAVSGSQDRTAIGWGIKGKQWKALYAARGHTDSIEAVAVNPGGTHFVTASADSTIRFWTLAAPKQSEDAADETPAAKKRRGGADIMSKAAIGTLSGHVGAVSSVCFNTDEESQVFSGGWDHSVRAWDVAAGVNVATSLCDKVVLDVAYSGHSRLLATGHADRAVRLWDPRAKDSTVVKLRLSSHTGFVASVSWAPSSAHMLASASHDGTIKVWDIRSRTPLYTVHAAGDSDKGKKLLALDWHESLLLAGGESGSLRIHSVNSQYAAGPDRAQA</sequence>
<feature type="repeat" description="WD" evidence="7">
    <location>
        <begin position="98"/>
        <end position="132"/>
    </location>
</feature>
<dbReference type="InterPro" id="IPR019775">
    <property type="entry name" value="WD40_repeat_CS"/>
</dbReference>
<comment type="similarity">
    <text evidence="6">Belongs to the WD repeat WDR12/YTM1 family.</text>
</comment>
<evidence type="ECO:0000256" key="2">
    <source>
        <dbReference type="ARBA" id="ARBA00022552"/>
    </source>
</evidence>
<keyword evidence="3 7" id="KW-0853">WD repeat</keyword>
<dbReference type="PROSITE" id="PS50294">
    <property type="entry name" value="WD_REPEATS_REGION"/>
    <property type="match status" value="3"/>
</dbReference>
<dbReference type="OrthoDB" id="10251381at2759"/>
<dbReference type="InterPro" id="IPR020472">
    <property type="entry name" value="WD40_PAC1"/>
</dbReference>